<dbReference type="Proteomes" id="UP001151699">
    <property type="component" value="Chromosome C"/>
</dbReference>
<evidence type="ECO:0000313" key="1">
    <source>
        <dbReference type="EMBL" id="KAJ6636043.1"/>
    </source>
</evidence>
<organism evidence="1 2">
    <name type="scientific">Pseudolycoriella hygida</name>
    <dbReference type="NCBI Taxonomy" id="35572"/>
    <lineage>
        <taxon>Eukaryota</taxon>
        <taxon>Metazoa</taxon>
        <taxon>Ecdysozoa</taxon>
        <taxon>Arthropoda</taxon>
        <taxon>Hexapoda</taxon>
        <taxon>Insecta</taxon>
        <taxon>Pterygota</taxon>
        <taxon>Neoptera</taxon>
        <taxon>Endopterygota</taxon>
        <taxon>Diptera</taxon>
        <taxon>Nematocera</taxon>
        <taxon>Sciaroidea</taxon>
        <taxon>Sciaridae</taxon>
        <taxon>Pseudolycoriella</taxon>
    </lineage>
</organism>
<gene>
    <name evidence="1" type="ORF">Bhyg_14630</name>
</gene>
<name>A0A9Q0RXN7_9DIPT</name>
<proteinExistence type="predicted"/>
<comment type="caution">
    <text evidence="1">The sequence shown here is derived from an EMBL/GenBank/DDBJ whole genome shotgun (WGS) entry which is preliminary data.</text>
</comment>
<protein>
    <submittedName>
        <fullName evidence="1">Uncharacterized protein</fullName>
    </submittedName>
</protein>
<keyword evidence="2" id="KW-1185">Reference proteome</keyword>
<dbReference type="EMBL" id="WJQU01000004">
    <property type="protein sequence ID" value="KAJ6636043.1"/>
    <property type="molecule type" value="Genomic_DNA"/>
</dbReference>
<reference evidence="1" key="1">
    <citation type="submission" date="2022-07" db="EMBL/GenBank/DDBJ databases">
        <authorList>
            <person name="Trinca V."/>
            <person name="Uliana J.V.C."/>
            <person name="Torres T.T."/>
            <person name="Ward R.J."/>
            <person name="Monesi N."/>
        </authorList>
    </citation>
    <scope>NUCLEOTIDE SEQUENCE</scope>
    <source>
        <strain evidence="1">HSMRA1968</strain>
        <tissue evidence="1">Whole embryos</tissue>
    </source>
</reference>
<dbReference type="AlphaFoldDB" id="A0A9Q0RXN7"/>
<accession>A0A9Q0RXN7</accession>
<evidence type="ECO:0000313" key="2">
    <source>
        <dbReference type="Proteomes" id="UP001151699"/>
    </source>
</evidence>
<sequence length="46" mass="4939">MQLEIFDAWITNAVAILDLQGIPTTLAGALTVNHANGFWTATLTHS</sequence>